<dbReference type="GO" id="GO:0004177">
    <property type="term" value="F:aminopeptidase activity"/>
    <property type="evidence" value="ECO:0007669"/>
    <property type="project" value="UniProtKB-KW"/>
</dbReference>
<evidence type="ECO:0000313" key="2">
    <source>
        <dbReference type="EMBL" id="VEG46720.1"/>
    </source>
</evidence>
<dbReference type="RefSeq" id="WP_126332914.1">
    <property type="nucleotide sequence ID" value="NZ_AP022604.1"/>
</dbReference>
<organism evidence="2 3">
    <name type="scientific">Mycolicibacterium chitae</name>
    <name type="common">Mycobacterium chitae</name>
    <dbReference type="NCBI Taxonomy" id="1792"/>
    <lineage>
        <taxon>Bacteria</taxon>
        <taxon>Bacillati</taxon>
        <taxon>Actinomycetota</taxon>
        <taxon>Actinomycetes</taxon>
        <taxon>Mycobacteriales</taxon>
        <taxon>Mycobacteriaceae</taxon>
        <taxon>Mycolicibacterium</taxon>
    </lineage>
</organism>
<keyword evidence="2" id="KW-0031">Aminopeptidase</keyword>
<evidence type="ECO:0000313" key="3">
    <source>
        <dbReference type="Proteomes" id="UP000282551"/>
    </source>
</evidence>
<sequence length="418" mass="44216">MGLNPFRRGVNQALAAMPGVRAVRRPVTPGSTEQFTLYYVRSGPLTAHPVVIIPGGPGVASIHHYHAMRRRAADLGLDVVMVEHRGVGMSRHDDSGADLPPEAMTVEQVIDDIVAVLDDLGVDTAVLYGTSYGSYLAAGTGVRHPHRVRAMILDSPVLSADDLEAMRTALRGLLLGGAVPGAETVAPKVRRLLDAGLLSSSAAEVAAYAYSYGGVALLNRLLDLLLTGHTLLWRAMIAISKLTLRPVPYHNEVDLVGRIAFRELDYAGEPDGLPLDPAAALLAMAEQIPGRRPEFEGEPYDLVTELPRFDWPTVVISGGRDLTTPPPVAERIAGLVPDAQLVSLPTAAHSALDTREVAALRITKTVVRGRAAELPARSAELDALPANPSMRMLVGLLGAAAAVEAALPASRRAPGPIA</sequence>
<accession>A0A3S4RBU5</accession>
<keyword evidence="2" id="KW-0378">Hydrolase</keyword>
<dbReference type="EC" id="3.4.11.5" evidence="2"/>
<keyword evidence="3" id="KW-1185">Reference proteome</keyword>
<dbReference type="InterPro" id="IPR050471">
    <property type="entry name" value="AB_hydrolase"/>
</dbReference>
<proteinExistence type="predicted"/>
<dbReference type="PANTHER" id="PTHR43433">
    <property type="entry name" value="HYDROLASE, ALPHA/BETA FOLD FAMILY PROTEIN"/>
    <property type="match status" value="1"/>
</dbReference>
<dbReference type="PANTHER" id="PTHR43433:SF10">
    <property type="entry name" value="AB HYDROLASE-1 DOMAIN-CONTAINING PROTEIN"/>
    <property type="match status" value="1"/>
</dbReference>
<reference evidence="2 3" key="1">
    <citation type="submission" date="2018-12" db="EMBL/GenBank/DDBJ databases">
        <authorList>
            <consortium name="Pathogen Informatics"/>
        </authorList>
    </citation>
    <scope>NUCLEOTIDE SEQUENCE [LARGE SCALE GENOMIC DNA]</scope>
    <source>
        <strain evidence="2 3">NCTC10485</strain>
    </source>
</reference>
<protein>
    <submittedName>
        <fullName evidence="2">Hydrolase</fullName>
        <ecNumber evidence="2">3.4.11.5</ecNumber>
    </submittedName>
</protein>
<dbReference type="SUPFAM" id="SSF53474">
    <property type="entry name" value="alpha/beta-Hydrolases"/>
    <property type="match status" value="1"/>
</dbReference>
<evidence type="ECO:0000259" key="1">
    <source>
        <dbReference type="Pfam" id="PF00561"/>
    </source>
</evidence>
<dbReference type="AlphaFoldDB" id="A0A3S4RBU5"/>
<name>A0A3S4RBU5_MYCCI</name>
<dbReference type="OrthoDB" id="3253328at2"/>
<dbReference type="Gene3D" id="3.40.50.1820">
    <property type="entry name" value="alpha/beta hydrolase"/>
    <property type="match status" value="1"/>
</dbReference>
<dbReference type="InterPro" id="IPR029058">
    <property type="entry name" value="AB_hydrolase_fold"/>
</dbReference>
<dbReference type="InterPro" id="IPR000073">
    <property type="entry name" value="AB_hydrolase_1"/>
</dbReference>
<keyword evidence="2" id="KW-0645">Protease</keyword>
<feature type="domain" description="AB hydrolase-1" evidence="1">
    <location>
        <begin position="49"/>
        <end position="163"/>
    </location>
</feature>
<dbReference type="Pfam" id="PF00561">
    <property type="entry name" value="Abhydrolase_1"/>
    <property type="match status" value="1"/>
</dbReference>
<dbReference type="EMBL" id="LR134355">
    <property type="protein sequence ID" value="VEG46720.1"/>
    <property type="molecule type" value="Genomic_DNA"/>
</dbReference>
<gene>
    <name evidence="2" type="primary">pip_1</name>
    <name evidence="2" type="ORF">NCTC10485_01235</name>
</gene>
<dbReference type="Proteomes" id="UP000282551">
    <property type="component" value="Chromosome"/>
</dbReference>